<dbReference type="AlphaFoldDB" id="A0A0F9V1T2"/>
<proteinExistence type="predicted"/>
<evidence type="ECO:0000313" key="1">
    <source>
        <dbReference type="EMBL" id="KKN99225.1"/>
    </source>
</evidence>
<dbReference type="CDD" id="cd02440">
    <property type="entry name" value="AdoMet_MTases"/>
    <property type="match status" value="1"/>
</dbReference>
<dbReference type="NCBIfam" id="TIGR02081">
    <property type="entry name" value="metW"/>
    <property type="match status" value="1"/>
</dbReference>
<dbReference type="EMBL" id="LAZR01000048">
    <property type="protein sequence ID" value="KKN99225.1"/>
    <property type="molecule type" value="Genomic_DNA"/>
</dbReference>
<dbReference type="Pfam" id="PF07021">
    <property type="entry name" value="MetW"/>
    <property type="match status" value="1"/>
</dbReference>
<dbReference type="InterPro" id="IPR029063">
    <property type="entry name" value="SAM-dependent_MTases_sf"/>
</dbReference>
<sequence length="200" mass="22926">MRADLDIIRNWIAPGSRVLDLGCGDGSLLRYLQDNLQTVGTGLEIDETRINACLAKGISVIQQDLNQGLQNFESQSFDTVLLTQTLQAVHFPELLVEEMLRIGKNCIVTFPNFGNWRARMHLAIKGRMPVSEYIPYEWYNTPNIHFCTVRDFDVFCHDKNIDVITRTVVDYKHRDSWFIRAAPNLLSEIAIYHFSRAPAP</sequence>
<accession>A0A0F9V1T2</accession>
<reference evidence="1" key="1">
    <citation type="journal article" date="2015" name="Nature">
        <title>Complex archaea that bridge the gap between prokaryotes and eukaryotes.</title>
        <authorList>
            <person name="Spang A."/>
            <person name="Saw J.H."/>
            <person name="Jorgensen S.L."/>
            <person name="Zaremba-Niedzwiedzka K."/>
            <person name="Martijn J."/>
            <person name="Lind A.E."/>
            <person name="van Eijk R."/>
            <person name="Schleper C."/>
            <person name="Guy L."/>
            <person name="Ettema T.J."/>
        </authorList>
    </citation>
    <scope>NUCLEOTIDE SEQUENCE</scope>
</reference>
<name>A0A0F9V1T2_9ZZZZ</name>
<dbReference type="Gene3D" id="3.40.50.150">
    <property type="entry name" value="Vaccinia Virus protein VP39"/>
    <property type="match status" value="1"/>
</dbReference>
<dbReference type="SUPFAM" id="SSF53335">
    <property type="entry name" value="S-adenosyl-L-methionine-dependent methyltransferases"/>
    <property type="match status" value="1"/>
</dbReference>
<comment type="caution">
    <text evidence="1">The sequence shown here is derived from an EMBL/GenBank/DDBJ whole genome shotgun (WGS) entry which is preliminary data.</text>
</comment>
<protein>
    <recommendedName>
        <fullName evidence="2">Methionine biosynthesis protein MetW</fullName>
    </recommendedName>
</protein>
<evidence type="ECO:0008006" key="2">
    <source>
        <dbReference type="Google" id="ProtNLM"/>
    </source>
</evidence>
<dbReference type="InterPro" id="IPR010743">
    <property type="entry name" value="Methionine_synth_MetW"/>
</dbReference>
<organism evidence="1">
    <name type="scientific">marine sediment metagenome</name>
    <dbReference type="NCBI Taxonomy" id="412755"/>
    <lineage>
        <taxon>unclassified sequences</taxon>
        <taxon>metagenomes</taxon>
        <taxon>ecological metagenomes</taxon>
    </lineage>
</organism>
<gene>
    <name evidence="1" type="ORF">LCGC14_0140180</name>
</gene>